<comment type="caution">
    <text evidence="1">The sequence shown here is derived from an EMBL/GenBank/DDBJ whole genome shotgun (WGS) entry which is preliminary data.</text>
</comment>
<evidence type="ECO:0000313" key="2">
    <source>
        <dbReference type="Proteomes" id="UP000311919"/>
    </source>
</evidence>
<dbReference type="OrthoDB" id="6253604at2759"/>
<proteinExistence type="predicted"/>
<accession>A0A4Z2DPV2</accession>
<dbReference type="EMBL" id="SKCS01000071">
    <property type="protein sequence ID" value="TNN18531.1"/>
    <property type="molecule type" value="Genomic_DNA"/>
</dbReference>
<sequence>MQIMHLQNMGSYYEFLANISLMVAKTSVAIYLVKQTPLIMSSYDFVKFLQKQYKLREQEKEALINYYFFSENKSNGRNSNCEIRCIEEGKTTELGSYTIYNSSRLKIAKYNLQNLTVFHKNQSVHQIKYNLNEILSSSYNILFHAFKKDIGENRITSRKLNDYTSIKHDVQVIFRLWIDKTMKLLKGDWQDLNECLDFLMKFIISDDISSDLDGNLWHTTTLELNLILSSSFKAHLNTQSYSGIAKYITHFLNNSLKKTYERFQTLISTKGKMLYTRASNCAQLIWLSVNLLKYFDDDDEIFDKTQAFKWVQILDKCFELQQLSTKETGRFPMVQLTGLMFIMFVLKNKIIRHTIKG</sequence>
<reference evidence="1 2" key="1">
    <citation type="submission" date="2019-03" db="EMBL/GenBank/DDBJ databases">
        <title>An improved genome assembly of the fluke Schistosoma japonicum.</title>
        <authorList>
            <person name="Hu W."/>
            <person name="Luo F."/>
            <person name="Yin M."/>
            <person name="Mo X."/>
            <person name="Sun C."/>
            <person name="Wu Q."/>
            <person name="Zhu B."/>
            <person name="Xiang M."/>
            <person name="Wang J."/>
            <person name="Wang Y."/>
            <person name="Zhang T."/>
            <person name="Xu B."/>
            <person name="Zheng H."/>
            <person name="Feng Z."/>
        </authorList>
    </citation>
    <scope>NUCLEOTIDE SEQUENCE [LARGE SCALE GENOMIC DNA]</scope>
    <source>
        <strain evidence="1">HuSjv2</strain>
        <tissue evidence="1">Worms</tissue>
    </source>
</reference>
<keyword evidence="2" id="KW-1185">Reference proteome</keyword>
<dbReference type="Proteomes" id="UP000311919">
    <property type="component" value="Unassembled WGS sequence"/>
</dbReference>
<organism evidence="1 2">
    <name type="scientific">Schistosoma japonicum</name>
    <name type="common">Blood fluke</name>
    <dbReference type="NCBI Taxonomy" id="6182"/>
    <lineage>
        <taxon>Eukaryota</taxon>
        <taxon>Metazoa</taxon>
        <taxon>Spiralia</taxon>
        <taxon>Lophotrochozoa</taxon>
        <taxon>Platyhelminthes</taxon>
        <taxon>Trematoda</taxon>
        <taxon>Digenea</taxon>
        <taxon>Strigeidida</taxon>
        <taxon>Schistosomatoidea</taxon>
        <taxon>Schistosomatidae</taxon>
        <taxon>Schistosoma</taxon>
    </lineage>
</organism>
<dbReference type="AlphaFoldDB" id="A0A4Z2DPV2"/>
<evidence type="ECO:0000313" key="1">
    <source>
        <dbReference type="EMBL" id="TNN18531.1"/>
    </source>
</evidence>
<protein>
    <submittedName>
        <fullName evidence="1">Uncharacterized protein</fullName>
    </submittedName>
</protein>
<gene>
    <name evidence="1" type="ORF">EWB00_010110</name>
</gene>
<name>A0A4Z2DPV2_SCHJA</name>